<comment type="caution">
    <text evidence="7">The sequence shown here is derived from an EMBL/GenBank/DDBJ whole genome shotgun (WGS) entry which is preliminary data.</text>
</comment>
<dbReference type="InterPro" id="IPR050307">
    <property type="entry name" value="Sterol_Desaturase_Related"/>
</dbReference>
<dbReference type="EMBL" id="JAOA01000001">
    <property type="protein sequence ID" value="EUA20770.1"/>
    <property type="molecule type" value="Genomic_DNA"/>
</dbReference>
<feature type="transmembrane region" description="Helical" evidence="5">
    <location>
        <begin position="54"/>
        <end position="73"/>
    </location>
</feature>
<dbReference type="GO" id="GO:0016491">
    <property type="term" value="F:oxidoreductase activity"/>
    <property type="evidence" value="ECO:0007669"/>
    <property type="project" value="InterPro"/>
</dbReference>
<keyword evidence="3 5" id="KW-1133">Transmembrane helix</keyword>
<evidence type="ECO:0000313" key="7">
    <source>
        <dbReference type="EMBL" id="EUA20770.1"/>
    </source>
</evidence>
<sequence length="431" mass="45869">MSRMNAALTRAEPEYRDGPVLAALGILYSAELIGLAGAAAFVTKGGHEHLDRGTTVLAVILVAAAAMAGWHAIRLLQGARVLKVTGLALQSALLITAIAIATVRPILGVPAVIVSAGVLVGWGRLARIGWRLAVADRPDLVASTATSASVGPAAARGSGGVSPGGIALVLVTSTLVLVALSMRGEMAVKLAILAIIFIPLERLFALRPLHVLRRGWRTDVVHYLVNGAARKVGLVGAVAVVGTVLQVLVPAAFRGNVAAASGWVQIVAALGITAVGGYAGHRAMHEVPVLWRFHRVHHSVREMDWLAAGHMHPLDQIAIRSAAVVPLYALGFGRVSLGAIVILLTVQDIFIHANLRMTCGPLRWLIATPQFHHWHHARQPQAYNTNYAAEFPIVDALFGTLYLPTGRWPAEYGIDDDQPDGYLRQLVWPLR</sequence>
<evidence type="ECO:0000313" key="8">
    <source>
        <dbReference type="Proteomes" id="UP000020561"/>
    </source>
</evidence>
<dbReference type="Proteomes" id="UP000020561">
    <property type="component" value="Unassembled WGS sequence"/>
</dbReference>
<name>X7ZQ40_MYCKA</name>
<dbReference type="GO" id="GO:0008610">
    <property type="term" value="P:lipid biosynthetic process"/>
    <property type="evidence" value="ECO:0007669"/>
    <property type="project" value="InterPro"/>
</dbReference>
<evidence type="ECO:0000256" key="5">
    <source>
        <dbReference type="SAM" id="Phobius"/>
    </source>
</evidence>
<feature type="transmembrane region" description="Helical" evidence="5">
    <location>
        <begin position="259"/>
        <end position="279"/>
    </location>
</feature>
<dbReference type="PATRIC" id="fig|1299326.3.peg.1102"/>
<gene>
    <name evidence="7" type="ORF">I545_1139</name>
</gene>
<dbReference type="AlphaFoldDB" id="X7ZQ40"/>
<dbReference type="Pfam" id="PF04116">
    <property type="entry name" value="FA_hydroxylase"/>
    <property type="match status" value="1"/>
</dbReference>
<reference evidence="7 8" key="1">
    <citation type="submission" date="2013-12" db="EMBL/GenBank/DDBJ databases">
        <authorList>
            <person name="Brown-Elliot B."/>
            <person name="Wallace R."/>
            <person name="Lenaerts A."/>
            <person name="Ordway D."/>
            <person name="DeGroote M.A."/>
            <person name="Parker T."/>
            <person name="Sizemore C."/>
            <person name="Tallon L.J."/>
            <person name="Sadzewicz L.K."/>
            <person name="Sengamalay N."/>
            <person name="Fraser C.M."/>
            <person name="Hine E."/>
            <person name="Shefchek K.A."/>
            <person name="Das S.P."/>
            <person name="Tettelin H."/>
        </authorList>
    </citation>
    <scope>NUCLEOTIDE SEQUENCE [LARGE SCALE GENOMIC DNA]</scope>
    <source>
        <strain evidence="7 8">662</strain>
    </source>
</reference>
<dbReference type="GO" id="GO:0005506">
    <property type="term" value="F:iron ion binding"/>
    <property type="evidence" value="ECO:0007669"/>
    <property type="project" value="InterPro"/>
</dbReference>
<comment type="subcellular location">
    <subcellularLocation>
        <location evidence="1">Membrane</location>
    </subcellularLocation>
</comment>
<protein>
    <submittedName>
        <fullName evidence="7">Fatty acid hydroxylase superfamily protein</fullName>
    </submittedName>
</protein>
<evidence type="ECO:0000259" key="6">
    <source>
        <dbReference type="Pfam" id="PF04116"/>
    </source>
</evidence>
<feature type="domain" description="Fatty acid hydroxylase" evidence="6">
    <location>
        <begin position="267"/>
        <end position="400"/>
    </location>
</feature>
<evidence type="ECO:0000256" key="3">
    <source>
        <dbReference type="ARBA" id="ARBA00022989"/>
    </source>
</evidence>
<feature type="transmembrane region" description="Helical" evidence="5">
    <location>
        <begin position="93"/>
        <end position="122"/>
    </location>
</feature>
<feature type="transmembrane region" description="Helical" evidence="5">
    <location>
        <begin position="232"/>
        <end position="253"/>
    </location>
</feature>
<evidence type="ECO:0000256" key="2">
    <source>
        <dbReference type="ARBA" id="ARBA00022692"/>
    </source>
</evidence>
<feature type="transmembrane region" description="Helical" evidence="5">
    <location>
        <begin position="186"/>
        <end position="204"/>
    </location>
</feature>
<accession>X7ZQ40</accession>
<dbReference type="PANTHER" id="PTHR11863">
    <property type="entry name" value="STEROL DESATURASE"/>
    <property type="match status" value="1"/>
</dbReference>
<dbReference type="GO" id="GO:0016020">
    <property type="term" value="C:membrane"/>
    <property type="evidence" value="ECO:0007669"/>
    <property type="project" value="UniProtKB-SubCell"/>
</dbReference>
<evidence type="ECO:0000256" key="1">
    <source>
        <dbReference type="ARBA" id="ARBA00004370"/>
    </source>
</evidence>
<evidence type="ECO:0000256" key="4">
    <source>
        <dbReference type="ARBA" id="ARBA00023136"/>
    </source>
</evidence>
<feature type="transmembrane region" description="Helical" evidence="5">
    <location>
        <begin position="161"/>
        <end position="180"/>
    </location>
</feature>
<feature type="transmembrane region" description="Helical" evidence="5">
    <location>
        <begin position="20"/>
        <end position="42"/>
    </location>
</feature>
<keyword evidence="4 5" id="KW-0472">Membrane</keyword>
<proteinExistence type="predicted"/>
<dbReference type="InterPro" id="IPR006694">
    <property type="entry name" value="Fatty_acid_hydroxylase"/>
</dbReference>
<organism evidence="7 8">
    <name type="scientific">Mycobacterium kansasii 662</name>
    <dbReference type="NCBI Taxonomy" id="1299326"/>
    <lineage>
        <taxon>Bacteria</taxon>
        <taxon>Bacillati</taxon>
        <taxon>Actinomycetota</taxon>
        <taxon>Actinomycetes</taxon>
        <taxon>Mycobacteriales</taxon>
        <taxon>Mycobacteriaceae</taxon>
        <taxon>Mycobacterium</taxon>
    </lineage>
</organism>
<keyword evidence="2 5" id="KW-0812">Transmembrane</keyword>